<evidence type="ECO:0000313" key="1">
    <source>
        <dbReference type="EMBL" id="MBN7796844.1"/>
    </source>
</evidence>
<keyword evidence="2" id="KW-1185">Reference proteome</keyword>
<proteinExistence type="predicted"/>
<dbReference type="EMBL" id="JAFKCZ010000006">
    <property type="protein sequence ID" value="MBN7796844.1"/>
    <property type="molecule type" value="Genomic_DNA"/>
</dbReference>
<organism evidence="1 2">
    <name type="scientific">Parahaliea mediterranea</name>
    <dbReference type="NCBI Taxonomy" id="651086"/>
    <lineage>
        <taxon>Bacteria</taxon>
        <taxon>Pseudomonadati</taxon>
        <taxon>Pseudomonadota</taxon>
        <taxon>Gammaproteobacteria</taxon>
        <taxon>Cellvibrionales</taxon>
        <taxon>Halieaceae</taxon>
        <taxon>Parahaliea</taxon>
    </lineage>
</organism>
<dbReference type="Proteomes" id="UP000664303">
    <property type="component" value="Unassembled WGS sequence"/>
</dbReference>
<reference evidence="1" key="1">
    <citation type="submission" date="2021-02" db="EMBL/GenBank/DDBJ databases">
        <title>PHA producing bacteria isolated from coastal sediment in Guangdong, Shenzhen.</title>
        <authorList>
            <person name="Zheng W."/>
            <person name="Yu S."/>
            <person name="Huang Y."/>
        </authorList>
    </citation>
    <scope>NUCLEOTIDE SEQUENCE</scope>
    <source>
        <strain evidence="1">TN14-10</strain>
    </source>
</reference>
<gene>
    <name evidence="1" type="ORF">JYP50_09590</name>
</gene>
<comment type="caution">
    <text evidence="1">The sequence shown here is derived from an EMBL/GenBank/DDBJ whole genome shotgun (WGS) entry which is preliminary data.</text>
</comment>
<dbReference type="CDD" id="cd11374">
    <property type="entry name" value="CE4_u10"/>
    <property type="match status" value="1"/>
</dbReference>
<accession>A0A939IIQ2</accession>
<dbReference type="GO" id="GO:0005975">
    <property type="term" value="P:carbohydrate metabolic process"/>
    <property type="evidence" value="ECO:0007669"/>
    <property type="project" value="InterPro"/>
</dbReference>
<name>A0A939IIQ2_9GAMM</name>
<dbReference type="SUPFAM" id="SSF88713">
    <property type="entry name" value="Glycoside hydrolase/deacetylase"/>
    <property type="match status" value="1"/>
</dbReference>
<dbReference type="Gene3D" id="3.20.20.370">
    <property type="entry name" value="Glycoside hydrolase/deacetylase"/>
    <property type="match status" value="1"/>
</dbReference>
<dbReference type="InterPro" id="IPR011330">
    <property type="entry name" value="Glyco_hydro/deAcase_b/a-brl"/>
</dbReference>
<protein>
    <submittedName>
        <fullName evidence="1">Polysaccharide deacetylase family protein</fullName>
    </submittedName>
</protein>
<dbReference type="AlphaFoldDB" id="A0A939IIQ2"/>
<sequence>MPTTLDRVEHLARRLRHGGHPPPLLLVVPGRHWTPADLDRLRRLAAAGHPLAGHGWHHRVDGYRNLRHRLHAAILSRDAGEHLSLDRAGVLALIRRCRAWFDERELPAPETYVPPAWAMGPVAPRDLRGLGFRWFEFLSGLYDSERDALQRLPLLGFEADTRLRRGLLRASNRLNTLAGRGTGRARLALHPRDEQLLLAKDLEHWLTAAGP</sequence>
<evidence type="ECO:0000313" key="2">
    <source>
        <dbReference type="Proteomes" id="UP000664303"/>
    </source>
</evidence>